<proteinExistence type="predicted"/>
<organism evidence="1 2">
    <name type="scientific">Passalora fulva</name>
    <name type="common">Tomato leaf mold</name>
    <name type="synonym">Cladosporium fulvum</name>
    <dbReference type="NCBI Taxonomy" id="5499"/>
    <lineage>
        <taxon>Eukaryota</taxon>
        <taxon>Fungi</taxon>
        <taxon>Dikarya</taxon>
        <taxon>Ascomycota</taxon>
        <taxon>Pezizomycotina</taxon>
        <taxon>Dothideomycetes</taxon>
        <taxon>Dothideomycetidae</taxon>
        <taxon>Mycosphaerellales</taxon>
        <taxon>Mycosphaerellaceae</taxon>
        <taxon>Fulvia</taxon>
    </lineage>
</organism>
<dbReference type="EMBL" id="CP090163">
    <property type="protein sequence ID" value="UJO12288.1"/>
    <property type="molecule type" value="Genomic_DNA"/>
</dbReference>
<reference evidence="1" key="2">
    <citation type="journal article" date="2022" name="Microb. Genom.">
        <title>A chromosome-scale genome assembly of the tomato pathogen Cladosporium fulvum reveals a compartmentalized genome architecture and the presence of a dispensable chromosome.</title>
        <authorList>
            <person name="Zaccaron A.Z."/>
            <person name="Chen L.H."/>
            <person name="Samaras A."/>
            <person name="Stergiopoulos I."/>
        </authorList>
    </citation>
    <scope>NUCLEOTIDE SEQUENCE</scope>
    <source>
        <strain evidence="1">Race5_Kim</strain>
    </source>
</reference>
<dbReference type="KEGG" id="ffu:CLAFUR5_01987"/>
<evidence type="ECO:0000313" key="2">
    <source>
        <dbReference type="Proteomes" id="UP000756132"/>
    </source>
</evidence>
<dbReference type="GeneID" id="71981865"/>
<gene>
    <name evidence="1" type="ORF">CLAFUR5_01987</name>
</gene>
<dbReference type="OrthoDB" id="10567648at2759"/>
<name>A0A9Q8L7I7_PASFU</name>
<dbReference type="AlphaFoldDB" id="A0A9Q8L7I7"/>
<evidence type="ECO:0000313" key="1">
    <source>
        <dbReference type="EMBL" id="UJO12288.1"/>
    </source>
</evidence>
<sequence length="299" mass="34160">MPAAQQVFDIAELLEIIICQVDAHQRNILSEYYNEPTALHAEDALASCQIRELKLVNRSWRDAISTSWAIRRARVVEGGSNLSLEITEDEDIAEMVRKALCNSRFTNAIYDAEDWIRVNPSLKKVHTVKVTETTGHYADENDDYFELTLRLPSLVEVGSLSLDEFVTDPPCQEITMSRMYWDQTEDWWLMPFDRVVYSVSQVAGVKIRDILTVRDQLDGQEMDDVLEGEEIVASLLIDTKHPRPQSVEDMRVCISYSDGPLPRYRKASHRLGSGGVKAYLQDQALEWHPNMDVKPSEDV</sequence>
<protein>
    <submittedName>
        <fullName evidence="1">Uncharacterized protein</fullName>
    </submittedName>
</protein>
<keyword evidence="2" id="KW-1185">Reference proteome</keyword>
<accession>A0A9Q8L7I7</accession>
<dbReference type="Proteomes" id="UP000756132">
    <property type="component" value="Chromosome 1"/>
</dbReference>
<reference evidence="1" key="1">
    <citation type="submission" date="2021-12" db="EMBL/GenBank/DDBJ databases">
        <authorList>
            <person name="Zaccaron A."/>
            <person name="Stergiopoulos I."/>
        </authorList>
    </citation>
    <scope>NUCLEOTIDE SEQUENCE</scope>
    <source>
        <strain evidence="1">Race5_Kim</strain>
    </source>
</reference>
<dbReference type="RefSeq" id="XP_047756654.1">
    <property type="nucleotide sequence ID" value="XM_047901135.1"/>
</dbReference>